<dbReference type="InParanoid" id="C5K7C3"/>
<reference evidence="2 3" key="1">
    <citation type="submission" date="2008-07" db="EMBL/GenBank/DDBJ databases">
        <authorList>
            <person name="El-Sayed N."/>
            <person name="Caler E."/>
            <person name="Inman J."/>
            <person name="Amedeo P."/>
            <person name="Hass B."/>
            <person name="Wortman J."/>
        </authorList>
    </citation>
    <scope>NUCLEOTIDE SEQUENCE [LARGE SCALE GENOMIC DNA]</scope>
    <source>
        <strain evidence="3">ATCC 50983 / TXsc</strain>
    </source>
</reference>
<accession>C5K7C3</accession>
<feature type="region of interest" description="Disordered" evidence="1">
    <location>
        <begin position="26"/>
        <end position="59"/>
    </location>
</feature>
<evidence type="ECO:0000256" key="1">
    <source>
        <dbReference type="SAM" id="MobiDB-lite"/>
    </source>
</evidence>
<protein>
    <submittedName>
        <fullName evidence="2">Uncharacterized protein</fullName>
    </submittedName>
</protein>
<dbReference type="RefSeq" id="XP_002787662.1">
    <property type="nucleotide sequence ID" value="XM_002787616.1"/>
</dbReference>
<feature type="compositionally biased region" description="Polar residues" evidence="1">
    <location>
        <begin position="29"/>
        <end position="38"/>
    </location>
</feature>
<dbReference type="AlphaFoldDB" id="C5K7C3"/>
<evidence type="ECO:0000313" key="3">
    <source>
        <dbReference type="Proteomes" id="UP000007800"/>
    </source>
</evidence>
<dbReference type="Proteomes" id="UP000007800">
    <property type="component" value="Unassembled WGS sequence"/>
</dbReference>
<proteinExistence type="predicted"/>
<name>C5K7C3_PERM5</name>
<keyword evidence="3" id="KW-1185">Reference proteome</keyword>
<dbReference type="EMBL" id="GG671079">
    <property type="protein sequence ID" value="EER19458.1"/>
    <property type="molecule type" value="Genomic_DNA"/>
</dbReference>
<evidence type="ECO:0000313" key="2">
    <source>
        <dbReference type="EMBL" id="EER19458.1"/>
    </source>
</evidence>
<organism evidence="3">
    <name type="scientific">Perkinsus marinus (strain ATCC 50983 / TXsc)</name>
    <dbReference type="NCBI Taxonomy" id="423536"/>
    <lineage>
        <taxon>Eukaryota</taxon>
        <taxon>Sar</taxon>
        <taxon>Alveolata</taxon>
        <taxon>Perkinsozoa</taxon>
        <taxon>Perkinsea</taxon>
        <taxon>Perkinsida</taxon>
        <taxon>Perkinsidae</taxon>
        <taxon>Perkinsus</taxon>
    </lineage>
</organism>
<sequence length="189" mass="21303">MLRSGRQQQHQAGCFTALLYMFKGGRGHQQPSTVSESTMGGGQSRIEFSKKTENYDDDDIRSVSTDSSCRCHSRSSILGERPLRMVTFREVVNMIEYSPADTVEGVDKGTQRAVPLRSCTRNTRPVKRALQGRYQTHAVLRGRRYPEATRRKCVDATLRPLNCLEVASLRRSRSMVSDAIERKACCVVN</sequence>
<gene>
    <name evidence="2" type="ORF">Pmar_PMAR012438</name>
</gene>
<dbReference type="GeneID" id="9039719"/>